<accession>A0A9N9A4Q0</accession>
<dbReference type="EMBL" id="CAJVPZ010002681">
    <property type="protein sequence ID" value="CAG8517542.1"/>
    <property type="molecule type" value="Genomic_DNA"/>
</dbReference>
<keyword evidence="3" id="KW-1185">Reference proteome</keyword>
<keyword evidence="1" id="KW-1133">Transmembrane helix</keyword>
<gene>
    <name evidence="2" type="ORF">RFULGI_LOCUS3194</name>
</gene>
<sequence>MSVWFGPSPNFITILAKLILLTSIIICTLEFGEMILPVGNALIHGIPLIVTYIITYSVADILNAIFNWFMSNHPNVQNAPNDDDLRLAAANTLNGISFAIKTTSPTPGLLPTYSNSFNVDPLTPCGPGDESCPELLQDRFRFMWIQGAANVLINGVTKQLASNWGDDLNVFGLSIICNPKDPPNFPGFNNFTRRSLLNTGPMNVTIMNLSKAVEKDSWLENRWIAEVISLEQDSLNETTILTVNFVQILAFNSICEDSINAGNFKLCYSTIGKKIPCFMNTHVENVSSVPAGCNDKCAAVKGWAGLNDERINYSSPKPVYGDYMHKSLAIYGGHILMPQCIENSVGCVNSNENNVSQVQNRFAELMYGIIASGVMARRSLLSNSGIMLNVQNVEKGVAGIKIMFEKGYRITVIAIIVLCWVAFICWLICAFNHNNCIFNYDFDHDTQLNSKALAVGPNNPIVVPVNPVNPIVVPDNPVNPIVVPDNPVNPNVLPKSCLDLKYLLLVACFQITFEFSNNFLICCIKLDCNKDIDNNSAKYKEIYNGADGKIVCNSAEGDVACNNAKDEVTCNGTKGKNTCIVEDEEPCNDNDDKNTCNNSESNAEGWC</sequence>
<organism evidence="2 3">
    <name type="scientific">Racocetra fulgida</name>
    <dbReference type="NCBI Taxonomy" id="60492"/>
    <lineage>
        <taxon>Eukaryota</taxon>
        <taxon>Fungi</taxon>
        <taxon>Fungi incertae sedis</taxon>
        <taxon>Mucoromycota</taxon>
        <taxon>Glomeromycotina</taxon>
        <taxon>Glomeromycetes</taxon>
        <taxon>Diversisporales</taxon>
        <taxon>Gigasporaceae</taxon>
        <taxon>Racocetra</taxon>
    </lineage>
</organism>
<feature type="transmembrane region" description="Helical" evidence="1">
    <location>
        <begin position="42"/>
        <end position="66"/>
    </location>
</feature>
<keyword evidence="1" id="KW-0812">Transmembrane</keyword>
<evidence type="ECO:0000313" key="2">
    <source>
        <dbReference type="EMBL" id="CAG8517542.1"/>
    </source>
</evidence>
<feature type="transmembrane region" description="Helical" evidence="1">
    <location>
        <begin position="12"/>
        <end position="36"/>
    </location>
</feature>
<evidence type="ECO:0000313" key="3">
    <source>
        <dbReference type="Proteomes" id="UP000789396"/>
    </source>
</evidence>
<evidence type="ECO:0000256" key="1">
    <source>
        <dbReference type="SAM" id="Phobius"/>
    </source>
</evidence>
<name>A0A9N9A4Q0_9GLOM</name>
<reference evidence="2" key="1">
    <citation type="submission" date="2021-06" db="EMBL/GenBank/DDBJ databases">
        <authorList>
            <person name="Kallberg Y."/>
            <person name="Tangrot J."/>
            <person name="Rosling A."/>
        </authorList>
    </citation>
    <scope>NUCLEOTIDE SEQUENCE</scope>
    <source>
        <strain evidence="2">IN212</strain>
    </source>
</reference>
<dbReference type="AlphaFoldDB" id="A0A9N9A4Q0"/>
<feature type="transmembrane region" description="Helical" evidence="1">
    <location>
        <begin position="410"/>
        <end position="433"/>
    </location>
</feature>
<comment type="caution">
    <text evidence="2">The sequence shown here is derived from an EMBL/GenBank/DDBJ whole genome shotgun (WGS) entry which is preliminary data.</text>
</comment>
<keyword evidence="1" id="KW-0472">Membrane</keyword>
<protein>
    <submittedName>
        <fullName evidence="2">9719_t:CDS:1</fullName>
    </submittedName>
</protein>
<proteinExistence type="predicted"/>
<dbReference type="OrthoDB" id="2427706at2759"/>
<dbReference type="Proteomes" id="UP000789396">
    <property type="component" value="Unassembled WGS sequence"/>
</dbReference>